<evidence type="ECO:0000313" key="2">
    <source>
        <dbReference type="Proteomes" id="UP000245474"/>
    </source>
</evidence>
<sequence>MSTLSNELANDPQGLGYQTHISAGDHQSVTAIINEPRYSTVGGRRISSTELLMWGAQAGRIARLEDAAANSQLGADVRSIASAALRMVQRSDTGLDLSDAQEVAMIDALVQATVFTADDKSSLEALSTADISRAEQIGLGRVTLAQIREAV</sequence>
<keyword evidence="2" id="KW-1185">Reference proteome</keyword>
<proteinExistence type="predicted"/>
<protein>
    <submittedName>
        <fullName evidence="1">Uncharacterized protein</fullName>
    </submittedName>
</protein>
<gene>
    <name evidence="1" type="ORF">DEM34_14930</name>
</gene>
<dbReference type="AlphaFoldDB" id="A0A2U2MY62"/>
<name>A0A2U2MY62_9GAMM</name>
<organism evidence="1 2">
    <name type="scientific">Sediminicurvatus halobius</name>
    <dbReference type="NCBI Taxonomy" id="2182432"/>
    <lineage>
        <taxon>Bacteria</taxon>
        <taxon>Pseudomonadati</taxon>
        <taxon>Pseudomonadota</taxon>
        <taxon>Gammaproteobacteria</taxon>
        <taxon>Chromatiales</taxon>
        <taxon>Ectothiorhodospiraceae</taxon>
        <taxon>Sediminicurvatus</taxon>
    </lineage>
</organism>
<comment type="caution">
    <text evidence="1">The sequence shown here is derived from an EMBL/GenBank/DDBJ whole genome shotgun (WGS) entry which is preliminary data.</text>
</comment>
<dbReference type="Proteomes" id="UP000245474">
    <property type="component" value="Unassembled WGS sequence"/>
</dbReference>
<accession>A0A2U2MY62</accession>
<reference evidence="1 2" key="1">
    <citation type="submission" date="2018-05" db="EMBL/GenBank/DDBJ databases">
        <title>Spiribacter halobius sp. nov., a moderately halophilic bacterium isolated from marine solar saltern.</title>
        <authorList>
            <person name="Zheng W.-S."/>
            <person name="Lu D.-C."/>
            <person name="Du Z.-J."/>
        </authorList>
    </citation>
    <scope>NUCLEOTIDE SEQUENCE [LARGE SCALE GENOMIC DNA]</scope>
    <source>
        <strain evidence="1 2">E85</strain>
    </source>
</reference>
<evidence type="ECO:0000313" key="1">
    <source>
        <dbReference type="EMBL" id="PWG61757.1"/>
    </source>
</evidence>
<dbReference type="RefSeq" id="WP_109679630.1">
    <property type="nucleotide sequence ID" value="NZ_CP086615.1"/>
</dbReference>
<dbReference type="EMBL" id="QFFI01000027">
    <property type="protein sequence ID" value="PWG61757.1"/>
    <property type="molecule type" value="Genomic_DNA"/>
</dbReference>